<name>A0ABV2THN5_9RHOO</name>
<protein>
    <recommendedName>
        <fullName evidence="5 14">Adenine DNA glycosylase</fullName>
        <ecNumber evidence="4 14">3.2.2.31</ecNumber>
    </recommendedName>
</protein>
<sequence>MSEFASRLIAWHAENGRHDLPWQNTQDPYRVWLSEIMLQQTQVDTVIPYYQRFLEHFPTVTSLAAAPLEAVLALWTGLGYYARARNLHRAAQAVVRAHDGIFPRSAAQLVELPGIGRSTAAAIASFCFGERVAILDGNVKRVLCRQFGIEGFPGERAVELRLWALAESLLPATGIEIYPQAQMDLGATLCTRSRPRCGECPVSETCVARRTAREGDLPARRPKKAVPQRSCGVLLVKAGGAVLLEQRPATGIWGGLFSLPEMVEGESGAQTALRRLGIAVPDCRELPSLRHSFTHFTLTLTPWLAELPAMPVMAHEPVLRWVALDELEKVGLPAPILKILQAR</sequence>
<evidence type="ECO:0000256" key="12">
    <source>
        <dbReference type="ARBA" id="ARBA00023204"/>
    </source>
</evidence>
<dbReference type="PANTHER" id="PTHR42944:SF1">
    <property type="entry name" value="ADENINE DNA GLYCOSYLASE"/>
    <property type="match status" value="1"/>
</dbReference>
<feature type="domain" description="HhH-GPD" evidence="15">
    <location>
        <begin position="37"/>
        <end position="188"/>
    </location>
</feature>
<evidence type="ECO:0000256" key="6">
    <source>
        <dbReference type="ARBA" id="ARBA00022485"/>
    </source>
</evidence>
<dbReference type="InterPro" id="IPR000445">
    <property type="entry name" value="HhH_motif"/>
</dbReference>
<evidence type="ECO:0000256" key="10">
    <source>
        <dbReference type="ARBA" id="ARBA00023004"/>
    </source>
</evidence>
<dbReference type="CDD" id="cd00056">
    <property type="entry name" value="ENDO3c"/>
    <property type="match status" value="1"/>
</dbReference>
<keyword evidence="17" id="KW-1185">Reference proteome</keyword>
<dbReference type="Pfam" id="PF14815">
    <property type="entry name" value="NUDIX_4"/>
    <property type="match status" value="1"/>
</dbReference>
<dbReference type="InterPro" id="IPR003265">
    <property type="entry name" value="HhH-GPD_domain"/>
</dbReference>
<reference evidence="16 17" key="1">
    <citation type="submission" date="2024-07" db="EMBL/GenBank/DDBJ databases">
        <title>Uliginosibacterium flavum JJ3220;KACC:17644.</title>
        <authorList>
            <person name="Kim M.K."/>
        </authorList>
    </citation>
    <scope>NUCLEOTIDE SEQUENCE [LARGE SCALE GENOMIC DNA]</scope>
    <source>
        <strain evidence="16 17">KACC:17644</strain>
    </source>
</reference>
<comment type="caution">
    <text evidence="16">The sequence shown here is derived from an EMBL/GenBank/DDBJ whole genome shotgun (WGS) entry which is preliminary data.</text>
</comment>
<evidence type="ECO:0000256" key="4">
    <source>
        <dbReference type="ARBA" id="ARBA00012045"/>
    </source>
</evidence>
<dbReference type="SUPFAM" id="SSF48150">
    <property type="entry name" value="DNA-glycosylase"/>
    <property type="match status" value="1"/>
</dbReference>
<dbReference type="Gene3D" id="1.10.340.30">
    <property type="entry name" value="Hypothetical protein, domain 2"/>
    <property type="match status" value="1"/>
</dbReference>
<comment type="similarity">
    <text evidence="3 14">Belongs to the Nth/MutY family.</text>
</comment>
<keyword evidence="9 16" id="KW-0378">Hydrolase</keyword>
<keyword evidence="11" id="KW-0411">Iron-sulfur</keyword>
<dbReference type="RefSeq" id="WP_354599515.1">
    <property type="nucleotide sequence ID" value="NZ_JBEWZI010000002.1"/>
</dbReference>
<dbReference type="SUPFAM" id="SSF55811">
    <property type="entry name" value="Nudix"/>
    <property type="match status" value="1"/>
</dbReference>
<dbReference type="Pfam" id="PF00730">
    <property type="entry name" value="HhH-GPD"/>
    <property type="match status" value="1"/>
</dbReference>
<evidence type="ECO:0000256" key="3">
    <source>
        <dbReference type="ARBA" id="ARBA00008343"/>
    </source>
</evidence>
<dbReference type="InterPro" id="IPR003651">
    <property type="entry name" value="Endonuclease3_FeS-loop_motif"/>
</dbReference>
<evidence type="ECO:0000256" key="8">
    <source>
        <dbReference type="ARBA" id="ARBA00022763"/>
    </source>
</evidence>
<gene>
    <name evidence="16" type="primary">mutY</name>
    <name evidence="16" type="ORF">ABXR19_02550</name>
</gene>
<dbReference type="EC" id="3.2.2.31" evidence="4 14"/>
<dbReference type="SMART" id="SM00478">
    <property type="entry name" value="ENDO3c"/>
    <property type="match status" value="1"/>
</dbReference>
<dbReference type="Pfam" id="PF00633">
    <property type="entry name" value="HHH"/>
    <property type="match status" value="1"/>
</dbReference>
<dbReference type="InterPro" id="IPR023170">
    <property type="entry name" value="HhH_base_excis_C"/>
</dbReference>
<dbReference type="InterPro" id="IPR005760">
    <property type="entry name" value="A/G_AdeGlyc_MutY"/>
</dbReference>
<dbReference type="InterPro" id="IPR044298">
    <property type="entry name" value="MIG/MutY"/>
</dbReference>
<evidence type="ECO:0000259" key="15">
    <source>
        <dbReference type="SMART" id="SM00478"/>
    </source>
</evidence>
<dbReference type="InterPro" id="IPR011257">
    <property type="entry name" value="DNA_glycosylase"/>
</dbReference>
<dbReference type="CDD" id="cd03431">
    <property type="entry name" value="NUDIX_DNA_Glycosylase_C-MutY"/>
    <property type="match status" value="1"/>
</dbReference>
<keyword evidence="10 14" id="KW-0408">Iron</keyword>
<evidence type="ECO:0000256" key="11">
    <source>
        <dbReference type="ARBA" id="ARBA00023014"/>
    </source>
</evidence>
<evidence type="ECO:0000313" key="17">
    <source>
        <dbReference type="Proteomes" id="UP001549691"/>
    </source>
</evidence>
<proteinExistence type="inferred from homology"/>
<keyword evidence="12" id="KW-0234">DNA repair</keyword>
<evidence type="ECO:0000256" key="14">
    <source>
        <dbReference type="RuleBase" id="RU365096"/>
    </source>
</evidence>
<comment type="cofactor">
    <cofactor evidence="14">
        <name>[4Fe-4S] cluster</name>
        <dbReference type="ChEBI" id="CHEBI:49883"/>
    </cofactor>
    <text evidence="14">Binds 1 [4Fe-4S] cluster.</text>
</comment>
<dbReference type="PANTHER" id="PTHR42944">
    <property type="entry name" value="ADENINE DNA GLYCOSYLASE"/>
    <property type="match status" value="1"/>
</dbReference>
<dbReference type="NCBIfam" id="TIGR01084">
    <property type="entry name" value="mutY"/>
    <property type="match status" value="1"/>
</dbReference>
<accession>A0ABV2THN5</accession>
<keyword evidence="13 14" id="KW-0326">Glycosidase</keyword>
<comment type="function">
    <text evidence="2">Adenine glycosylase active on G-A mispairs. MutY also corrects error-prone DNA synthesis past GO lesions which are due to the oxidatively damaged form of guanine: 7,8-dihydro-8-oxoguanine (8-oxo-dGTP).</text>
</comment>
<evidence type="ECO:0000256" key="1">
    <source>
        <dbReference type="ARBA" id="ARBA00000843"/>
    </source>
</evidence>
<comment type="catalytic activity">
    <reaction evidence="1 14">
        <text>Hydrolyzes free adenine bases from 7,8-dihydro-8-oxoguanine:adenine mismatched double-stranded DNA, leaving an apurinic site.</text>
        <dbReference type="EC" id="3.2.2.31"/>
    </reaction>
</comment>
<dbReference type="InterPro" id="IPR004035">
    <property type="entry name" value="Endouclease-III_FeS-bd_BS"/>
</dbReference>
<dbReference type="GO" id="GO:0000701">
    <property type="term" value="F:purine-specific mismatch base pair DNA N-glycosylase activity"/>
    <property type="evidence" value="ECO:0007669"/>
    <property type="project" value="UniProtKB-EC"/>
</dbReference>
<dbReference type="Gene3D" id="3.90.79.10">
    <property type="entry name" value="Nucleoside Triphosphate Pyrophosphohydrolase"/>
    <property type="match status" value="1"/>
</dbReference>
<keyword evidence="7" id="KW-0479">Metal-binding</keyword>
<keyword evidence="6" id="KW-0004">4Fe-4S</keyword>
<dbReference type="InterPro" id="IPR015797">
    <property type="entry name" value="NUDIX_hydrolase-like_dom_sf"/>
</dbReference>
<dbReference type="SMART" id="SM00525">
    <property type="entry name" value="FES"/>
    <property type="match status" value="1"/>
</dbReference>
<dbReference type="EMBL" id="JBEWZI010000002">
    <property type="protein sequence ID" value="MET7013053.1"/>
    <property type="molecule type" value="Genomic_DNA"/>
</dbReference>
<keyword evidence="8 14" id="KW-0227">DNA damage</keyword>
<evidence type="ECO:0000256" key="7">
    <source>
        <dbReference type="ARBA" id="ARBA00022723"/>
    </source>
</evidence>
<evidence type="ECO:0000256" key="5">
    <source>
        <dbReference type="ARBA" id="ARBA00022023"/>
    </source>
</evidence>
<dbReference type="InterPro" id="IPR029119">
    <property type="entry name" value="MutY_C"/>
</dbReference>
<evidence type="ECO:0000256" key="2">
    <source>
        <dbReference type="ARBA" id="ARBA00002933"/>
    </source>
</evidence>
<evidence type="ECO:0000256" key="13">
    <source>
        <dbReference type="ARBA" id="ARBA00023295"/>
    </source>
</evidence>
<dbReference type="PROSITE" id="PS00764">
    <property type="entry name" value="ENDONUCLEASE_III_1"/>
    <property type="match status" value="1"/>
</dbReference>
<evidence type="ECO:0000313" key="16">
    <source>
        <dbReference type="EMBL" id="MET7013053.1"/>
    </source>
</evidence>
<evidence type="ECO:0000256" key="9">
    <source>
        <dbReference type="ARBA" id="ARBA00022801"/>
    </source>
</evidence>
<dbReference type="Gene3D" id="1.10.1670.10">
    <property type="entry name" value="Helix-hairpin-Helix base-excision DNA repair enzymes (C-terminal)"/>
    <property type="match status" value="1"/>
</dbReference>
<dbReference type="Proteomes" id="UP001549691">
    <property type="component" value="Unassembled WGS sequence"/>
</dbReference>
<organism evidence="16 17">
    <name type="scientific">Uliginosibacterium flavum</name>
    <dbReference type="NCBI Taxonomy" id="1396831"/>
    <lineage>
        <taxon>Bacteria</taxon>
        <taxon>Pseudomonadati</taxon>
        <taxon>Pseudomonadota</taxon>
        <taxon>Betaproteobacteria</taxon>
        <taxon>Rhodocyclales</taxon>
        <taxon>Zoogloeaceae</taxon>
        <taxon>Uliginosibacterium</taxon>
    </lineage>
</organism>